<reference evidence="2" key="1">
    <citation type="journal article" date="2016" name="Genome Announc.">
        <title>Draft Genome Sequences of Five Rapidly Growing Mycobacterium Species, M. thermoresistibile, M. fortuitum subsp. acetamidolyticum, M. canariasense, M. brisbanense, and M. novocastrense.</title>
        <authorList>
            <person name="Katahira K."/>
            <person name="Ogura Y."/>
            <person name="Gotoh Y."/>
            <person name="Hayashi T."/>
        </authorList>
    </citation>
    <scope>NUCLEOTIDE SEQUENCE [LARGE SCALE GENOMIC DNA]</scope>
    <source>
        <strain evidence="2">JCM15654</strain>
    </source>
</reference>
<dbReference type="AlphaFoldDB" id="A0A100VVS4"/>
<evidence type="ECO:0000313" key="2">
    <source>
        <dbReference type="Proteomes" id="UP000069620"/>
    </source>
</evidence>
<protein>
    <submittedName>
        <fullName evidence="1">Uncharacterized protein</fullName>
    </submittedName>
</protein>
<organism evidence="1 2">
    <name type="scientific">Mycolicibacterium brisbanense</name>
    <dbReference type="NCBI Taxonomy" id="146020"/>
    <lineage>
        <taxon>Bacteria</taxon>
        <taxon>Bacillati</taxon>
        <taxon>Actinomycetota</taxon>
        <taxon>Actinomycetes</taxon>
        <taxon>Mycobacteriales</taxon>
        <taxon>Mycobacteriaceae</taxon>
        <taxon>Mycolicibacterium</taxon>
    </lineage>
</organism>
<name>A0A100VVS4_9MYCO</name>
<keyword evidence="2" id="KW-1185">Reference proteome</keyword>
<dbReference type="RefSeq" id="WP_165606254.1">
    <property type="nucleotide sequence ID" value="NZ_BCSX01000012.1"/>
</dbReference>
<evidence type="ECO:0000313" key="1">
    <source>
        <dbReference type="EMBL" id="GAS86949.1"/>
    </source>
</evidence>
<dbReference type="EMBL" id="BCSX01000012">
    <property type="protein sequence ID" value="GAS86949.1"/>
    <property type="molecule type" value="Genomic_DNA"/>
</dbReference>
<accession>A0A100VVS4</accession>
<gene>
    <name evidence="1" type="ORF">RMCB_1045</name>
</gene>
<proteinExistence type="predicted"/>
<comment type="caution">
    <text evidence="1">The sequence shown here is derived from an EMBL/GenBank/DDBJ whole genome shotgun (WGS) entry which is preliminary data.</text>
</comment>
<reference evidence="2" key="2">
    <citation type="submission" date="2016-02" db="EMBL/GenBank/DDBJ databases">
        <title>Draft genome sequence of five rapidly growing Mycobacterium species.</title>
        <authorList>
            <person name="Katahira K."/>
            <person name="Gotou Y."/>
            <person name="Iida K."/>
            <person name="Ogura Y."/>
            <person name="Hayashi T."/>
        </authorList>
    </citation>
    <scope>NUCLEOTIDE SEQUENCE [LARGE SCALE GENOMIC DNA]</scope>
    <source>
        <strain evidence="2">JCM15654</strain>
    </source>
</reference>
<dbReference type="Proteomes" id="UP000069620">
    <property type="component" value="Unassembled WGS sequence"/>
</dbReference>
<sequence length="134" mass="14963">MTTYTAPRPNSPYLDWLATSGLMPFGAEGGILSEGDIVPRVTQTADQVDLNVIWEEMQQVLGQWNAHRSAVVDLLSYWHTSSADAVPQALIESEYEEASEYGEPESMGPPSESLLLGYTFKDYWRVPVSESTRF</sequence>